<dbReference type="AlphaFoldDB" id="N9V1J7"/>
<dbReference type="RefSeq" id="WP_004423421.1">
    <property type="nucleotide sequence ID" value="NZ_AORI01000003.1"/>
</dbReference>
<evidence type="ECO:0000313" key="3">
    <source>
        <dbReference type="Proteomes" id="UP000013131"/>
    </source>
</evidence>
<dbReference type="PATRIC" id="fig|1188233.3.peg.124"/>
<protein>
    <submittedName>
        <fullName evidence="2">Uncharacterized protein</fullName>
    </submittedName>
</protein>
<evidence type="ECO:0000313" key="2">
    <source>
        <dbReference type="EMBL" id="ENY69242.1"/>
    </source>
</evidence>
<accession>N9V1J7</accession>
<comment type="caution">
    <text evidence="2">The sequence shown here is derived from an EMBL/GenBank/DDBJ whole genome shotgun (WGS) entry which is preliminary data.</text>
</comment>
<feature type="transmembrane region" description="Helical" evidence="1">
    <location>
        <begin position="49"/>
        <end position="69"/>
    </location>
</feature>
<name>N9V1J7_9BACT</name>
<organism evidence="2 3">
    <name type="scientific">Metamycoplasma auris 15026</name>
    <dbReference type="NCBI Taxonomy" id="1188233"/>
    <lineage>
        <taxon>Bacteria</taxon>
        <taxon>Bacillati</taxon>
        <taxon>Mycoplasmatota</taxon>
        <taxon>Mycoplasmoidales</taxon>
        <taxon>Metamycoplasmataceae</taxon>
        <taxon>Metamycoplasma</taxon>
    </lineage>
</organism>
<dbReference type="EMBL" id="AORI01000003">
    <property type="protein sequence ID" value="ENY69242.1"/>
    <property type="molecule type" value="Genomic_DNA"/>
</dbReference>
<keyword evidence="1" id="KW-0812">Transmembrane</keyword>
<reference evidence="2 3" key="1">
    <citation type="journal article" date="2013" name="Genome Announc.">
        <title>Draft Genome Sequences of Mycoplasma auris and Mycoplasma yeatsii, Two Species of the Ear Canal of Caprinae.</title>
        <authorList>
            <person name="Dordet-Frisoni E."/>
            <person name="Baranowski E."/>
            <person name="Barre A."/>
            <person name="Blanchard A."/>
            <person name="Breton M."/>
            <person name="Couture C."/>
            <person name="Dupuy V."/>
            <person name="Gaurivaud P."/>
            <person name="Jacob D."/>
            <person name="Lemaitre C."/>
            <person name="Manso-Silvan L."/>
            <person name="Nikolski M."/>
            <person name="Nouvel L.X."/>
            <person name="Poumarat F."/>
            <person name="Sirand-Pugnet P."/>
            <person name="Thebault P."/>
            <person name="Theil S."/>
            <person name="Thiaucourt F."/>
            <person name="Citti C."/>
            <person name="Tardy F."/>
        </authorList>
    </citation>
    <scope>NUCLEOTIDE SEQUENCE [LARGE SCALE GENOMIC DNA]</scope>
    <source>
        <strain evidence="2 3">15026</strain>
    </source>
</reference>
<keyword evidence="1" id="KW-1133">Transmembrane helix</keyword>
<keyword evidence="3" id="KW-1185">Reference proteome</keyword>
<evidence type="ECO:0000256" key="1">
    <source>
        <dbReference type="SAM" id="Phobius"/>
    </source>
</evidence>
<gene>
    <name evidence="2" type="ORF">MAU_1220</name>
</gene>
<proteinExistence type="predicted"/>
<feature type="transmembrane region" description="Helical" evidence="1">
    <location>
        <begin position="134"/>
        <end position="155"/>
    </location>
</feature>
<dbReference type="Proteomes" id="UP000013131">
    <property type="component" value="Unassembled WGS sequence"/>
</dbReference>
<sequence length="182" mass="20638">MKKYSSLIAFATILIVFSSLLLIFPLFHLLITIQAFNLVAEKANKISRILVITSIPLFVITIILLSIIVSRTPNESGFRTPTKTLLSAVIIFAILQTFLYVIILSDNIALAIQIPFVKFGSETHINLIKNSRSISHFVLNLVIGIIVLVNANKILKVCKKKSEEMQIPQYYDTHMYNEHYME</sequence>
<feature type="transmembrane region" description="Helical" evidence="1">
    <location>
        <begin position="89"/>
        <end position="114"/>
    </location>
</feature>
<keyword evidence="1" id="KW-0472">Membrane</keyword>
<feature type="transmembrane region" description="Helical" evidence="1">
    <location>
        <begin position="7"/>
        <end position="29"/>
    </location>
</feature>